<gene>
    <name evidence="2" type="ORF">AVL59_39365</name>
</gene>
<organism evidence="2 3">
    <name type="scientific">Streptomyces griseochromogenes</name>
    <dbReference type="NCBI Taxonomy" id="68214"/>
    <lineage>
        <taxon>Bacteria</taxon>
        <taxon>Bacillati</taxon>
        <taxon>Actinomycetota</taxon>
        <taxon>Actinomycetes</taxon>
        <taxon>Kitasatosporales</taxon>
        <taxon>Streptomycetaceae</taxon>
        <taxon>Streptomyces</taxon>
    </lineage>
</organism>
<evidence type="ECO:0000256" key="1">
    <source>
        <dbReference type="SAM" id="MobiDB-lite"/>
    </source>
</evidence>
<feature type="region of interest" description="Disordered" evidence="1">
    <location>
        <begin position="41"/>
        <end position="73"/>
    </location>
</feature>
<protein>
    <submittedName>
        <fullName evidence="2">Uncharacterized protein</fullName>
    </submittedName>
</protein>
<dbReference type="EMBL" id="CP016279">
    <property type="protein sequence ID" value="ANP54855.1"/>
    <property type="molecule type" value="Genomic_DNA"/>
</dbReference>
<proteinExistence type="predicted"/>
<name>A0A1B1B7Q6_9ACTN</name>
<dbReference type="Proteomes" id="UP000092659">
    <property type="component" value="Chromosome"/>
</dbReference>
<sequence>MIAGAHSTCLRVTVASSARIASFWPPPRWEGTRRVMAATPRTAQQATTRKVARHPHCSPITVTIGPPMVTSMA</sequence>
<accession>A0A1B1B7Q6</accession>
<dbReference type="AlphaFoldDB" id="A0A1B1B7Q6"/>
<evidence type="ECO:0000313" key="3">
    <source>
        <dbReference type="Proteomes" id="UP000092659"/>
    </source>
</evidence>
<dbReference type="KEGG" id="sgs:AVL59_39365"/>
<evidence type="ECO:0000313" key="2">
    <source>
        <dbReference type="EMBL" id="ANP54855.1"/>
    </source>
</evidence>
<reference evidence="2 3" key="1">
    <citation type="submission" date="2016-06" db="EMBL/GenBank/DDBJ databases">
        <title>Complete genome sequence of Streptomyces griseochromogenes ATCC 14511, the Blasticidin S producer.</title>
        <authorList>
            <person name="Wu L."/>
        </authorList>
    </citation>
    <scope>NUCLEOTIDE SEQUENCE [LARGE SCALE GENOMIC DNA]</scope>
    <source>
        <strain evidence="2 3">ATCC 14511</strain>
    </source>
</reference>